<feature type="compositionally biased region" description="Acidic residues" evidence="2">
    <location>
        <begin position="96"/>
        <end position="121"/>
    </location>
</feature>
<dbReference type="AlphaFoldDB" id="A0AAW0T8S3"/>
<feature type="chain" id="PRO_5043620515" description="Cuticle protein" evidence="3">
    <location>
        <begin position="19"/>
        <end position="127"/>
    </location>
</feature>
<feature type="region of interest" description="Disordered" evidence="2">
    <location>
        <begin position="80"/>
        <end position="121"/>
    </location>
</feature>
<feature type="signal peptide" evidence="3">
    <location>
        <begin position="1"/>
        <end position="18"/>
    </location>
</feature>
<dbReference type="InterPro" id="IPR000618">
    <property type="entry name" value="Insect_cuticle"/>
</dbReference>
<dbReference type="GO" id="GO:0008010">
    <property type="term" value="F:structural constituent of chitin-based larval cuticle"/>
    <property type="evidence" value="ECO:0007669"/>
    <property type="project" value="TreeGrafter"/>
</dbReference>
<dbReference type="PROSITE" id="PS51155">
    <property type="entry name" value="CHIT_BIND_RR_2"/>
    <property type="match status" value="1"/>
</dbReference>
<keyword evidence="1" id="KW-0193">Cuticle</keyword>
<sequence length="127" mass="14108">MHYSTILVLAGLAVLAAARPETAFSHETDDQHHGQNIDDDNTFTGSYRWMSPEGVEYFVNYVADEDGFRILESNAVPVSSAGVKADGSQGAFHSDELDDDLYEDDLHDDSDFDDHDDDDDDDHILVL</sequence>
<evidence type="ECO:0008006" key="6">
    <source>
        <dbReference type="Google" id="ProtNLM"/>
    </source>
</evidence>
<dbReference type="EMBL" id="JARAKH010000038">
    <property type="protein sequence ID" value="KAK8383132.1"/>
    <property type="molecule type" value="Genomic_DNA"/>
</dbReference>
<evidence type="ECO:0000256" key="2">
    <source>
        <dbReference type="SAM" id="MobiDB-lite"/>
    </source>
</evidence>
<dbReference type="InterPro" id="IPR050468">
    <property type="entry name" value="Cuticle_Struct_Prot"/>
</dbReference>
<evidence type="ECO:0000313" key="4">
    <source>
        <dbReference type="EMBL" id="KAK8383132.1"/>
    </source>
</evidence>
<dbReference type="PANTHER" id="PTHR10380">
    <property type="entry name" value="CUTICLE PROTEIN"/>
    <property type="match status" value="1"/>
</dbReference>
<organism evidence="4 5">
    <name type="scientific">Scylla paramamosain</name>
    <name type="common">Mud crab</name>
    <dbReference type="NCBI Taxonomy" id="85552"/>
    <lineage>
        <taxon>Eukaryota</taxon>
        <taxon>Metazoa</taxon>
        <taxon>Ecdysozoa</taxon>
        <taxon>Arthropoda</taxon>
        <taxon>Crustacea</taxon>
        <taxon>Multicrustacea</taxon>
        <taxon>Malacostraca</taxon>
        <taxon>Eumalacostraca</taxon>
        <taxon>Eucarida</taxon>
        <taxon>Decapoda</taxon>
        <taxon>Pleocyemata</taxon>
        <taxon>Brachyura</taxon>
        <taxon>Eubrachyura</taxon>
        <taxon>Portunoidea</taxon>
        <taxon>Portunidae</taxon>
        <taxon>Portuninae</taxon>
        <taxon>Scylla</taxon>
    </lineage>
</organism>
<protein>
    <recommendedName>
        <fullName evidence="6">Cuticle protein</fullName>
    </recommendedName>
</protein>
<reference evidence="4 5" key="1">
    <citation type="submission" date="2023-03" db="EMBL/GenBank/DDBJ databases">
        <title>High-quality genome of Scylla paramamosain provides insights in environmental adaptation.</title>
        <authorList>
            <person name="Zhang L."/>
        </authorList>
    </citation>
    <scope>NUCLEOTIDE SEQUENCE [LARGE SCALE GENOMIC DNA]</scope>
    <source>
        <strain evidence="4">LZ_2023a</strain>
        <tissue evidence="4">Muscle</tissue>
    </source>
</reference>
<evidence type="ECO:0000256" key="1">
    <source>
        <dbReference type="PROSITE-ProRule" id="PRU00497"/>
    </source>
</evidence>
<keyword evidence="5" id="KW-1185">Reference proteome</keyword>
<keyword evidence="3" id="KW-0732">Signal</keyword>
<evidence type="ECO:0000313" key="5">
    <source>
        <dbReference type="Proteomes" id="UP001487740"/>
    </source>
</evidence>
<dbReference type="Proteomes" id="UP001487740">
    <property type="component" value="Unassembled WGS sequence"/>
</dbReference>
<name>A0AAW0T8S3_SCYPA</name>
<accession>A0AAW0T8S3</accession>
<dbReference type="GO" id="GO:0062129">
    <property type="term" value="C:chitin-based extracellular matrix"/>
    <property type="evidence" value="ECO:0007669"/>
    <property type="project" value="TreeGrafter"/>
</dbReference>
<dbReference type="Pfam" id="PF00379">
    <property type="entry name" value="Chitin_bind_4"/>
    <property type="match status" value="1"/>
</dbReference>
<comment type="caution">
    <text evidence="4">The sequence shown here is derived from an EMBL/GenBank/DDBJ whole genome shotgun (WGS) entry which is preliminary data.</text>
</comment>
<evidence type="ECO:0000256" key="3">
    <source>
        <dbReference type="SAM" id="SignalP"/>
    </source>
</evidence>
<proteinExistence type="predicted"/>
<gene>
    <name evidence="4" type="ORF">O3P69_011572</name>
</gene>